<dbReference type="Pfam" id="PF04972">
    <property type="entry name" value="BON"/>
    <property type="match status" value="3"/>
</dbReference>
<dbReference type="Gene3D" id="3.30.1340.30">
    <property type="match status" value="2"/>
</dbReference>
<evidence type="ECO:0000313" key="2">
    <source>
        <dbReference type="EMBL" id="TLP98070.1"/>
    </source>
</evidence>
<dbReference type="PROSITE" id="PS50914">
    <property type="entry name" value="BON"/>
    <property type="match status" value="3"/>
</dbReference>
<name>A0A5R9BDS7_9MICC</name>
<dbReference type="OrthoDB" id="870892at2"/>
<dbReference type="EMBL" id="VAVZ01000014">
    <property type="protein sequence ID" value="TLP98070.1"/>
    <property type="molecule type" value="Genomic_DNA"/>
</dbReference>
<dbReference type="InterPro" id="IPR051686">
    <property type="entry name" value="Lipoprotein_DolP"/>
</dbReference>
<feature type="domain" description="BON" evidence="1">
    <location>
        <begin position="174"/>
        <end position="242"/>
    </location>
</feature>
<accession>A0A5R9BDS7</accession>
<reference evidence="2 3" key="1">
    <citation type="submission" date="2019-05" db="EMBL/GenBank/DDBJ databases">
        <title>Nesterenkonia sp. GY074 isolated from the Southern Atlantic Ocean.</title>
        <authorList>
            <person name="Zhang G."/>
        </authorList>
    </citation>
    <scope>NUCLEOTIDE SEQUENCE [LARGE SCALE GENOMIC DNA]</scope>
    <source>
        <strain evidence="2 3">GY074</strain>
    </source>
</reference>
<keyword evidence="3" id="KW-1185">Reference proteome</keyword>
<proteinExistence type="predicted"/>
<organism evidence="2 3">
    <name type="scientific">Nesterenkonia salmonea</name>
    <dbReference type="NCBI Taxonomy" id="1804987"/>
    <lineage>
        <taxon>Bacteria</taxon>
        <taxon>Bacillati</taxon>
        <taxon>Actinomycetota</taxon>
        <taxon>Actinomycetes</taxon>
        <taxon>Micrococcales</taxon>
        <taxon>Micrococcaceae</taxon>
        <taxon>Nesterenkonia</taxon>
    </lineage>
</organism>
<protein>
    <submittedName>
        <fullName evidence="2">BON domain-containing protein</fullName>
    </submittedName>
</protein>
<evidence type="ECO:0000259" key="1">
    <source>
        <dbReference type="PROSITE" id="PS50914"/>
    </source>
</evidence>
<dbReference type="InterPro" id="IPR007055">
    <property type="entry name" value="BON_dom"/>
</dbReference>
<evidence type="ECO:0000313" key="3">
    <source>
        <dbReference type="Proteomes" id="UP000310458"/>
    </source>
</evidence>
<dbReference type="PANTHER" id="PTHR34606:SF4">
    <property type="entry name" value="OUTER MEMBRANE LIPOPROTEIN DOLP"/>
    <property type="match status" value="1"/>
</dbReference>
<feature type="domain" description="BON" evidence="1">
    <location>
        <begin position="29"/>
        <end position="97"/>
    </location>
</feature>
<feature type="domain" description="BON" evidence="1">
    <location>
        <begin position="104"/>
        <end position="171"/>
    </location>
</feature>
<dbReference type="PANTHER" id="PTHR34606">
    <property type="entry name" value="BON DOMAIN-CONTAINING PROTEIN"/>
    <property type="match status" value="1"/>
</dbReference>
<gene>
    <name evidence="2" type="ORF">FEF26_06690</name>
</gene>
<comment type="caution">
    <text evidence="2">The sequence shown here is derived from an EMBL/GenBank/DDBJ whole genome shotgun (WGS) entry which is preliminary data.</text>
</comment>
<sequence>MRIRMESRVGTREVTRGISTVDASSMSRGDRVIQVAADIELNWTPELETEDVQVQVANGVVTLTGVVGDELGYLACGRAIRRVSGVLELRNNVTVQPCVITRDTHADLAGDVTQALVWAAGVPRAVKAHVRSGHVTLTGQVEWTFQRDAAQHVIGHLAGVESVDNQIAIRPRTPRTIDEERIGRALLRNPLIDASDVNVTIIDTTATLTGWVWSLAEKKQAGLTTGASPCVTHIDNRLRIRSRGVTGLSAKSTTPPEANQMAIKP</sequence>
<dbReference type="Proteomes" id="UP000310458">
    <property type="component" value="Unassembled WGS sequence"/>
</dbReference>
<dbReference type="AlphaFoldDB" id="A0A5R9BDS7"/>